<name>A0AAN8ZW91_HALRR</name>
<sequence>MLSYRFTLVSSRTFTVLVDKKYHSQVNLAIIRKVKPSQIVQYFPRVHEDGLESRRLGLSFTVDESHFLKGDLFLKCQATVAAIYSATEEEGATVFEGKPLILEQRENLIHVRSGSTSTQHPSTTYVFALTFLLFCIAPAEQRKGEGDLFRVVIIEIQPRGLMFFAVHLTLPFFTLKVTKKGTEV</sequence>
<evidence type="ECO:0000313" key="2">
    <source>
        <dbReference type="Proteomes" id="UP001381693"/>
    </source>
</evidence>
<protein>
    <submittedName>
        <fullName evidence="1">Uncharacterized protein</fullName>
    </submittedName>
</protein>
<accession>A0AAN8ZW91</accession>
<gene>
    <name evidence="1" type="ORF">SK128_001663</name>
</gene>
<dbReference type="EMBL" id="JAXCGZ010022853">
    <property type="protein sequence ID" value="KAK7022053.1"/>
    <property type="molecule type" value="Genomic_DNA"/>
</dbReference>
<comment type="caution">
    <text evidence="1">The sequence shown here is derived from an EMBL/GenBank/DDBJ whole genome shotgun (WGS) entry which is preliminary data.</text>
</comment>
<keyword evidence="2" id="KW-1185">Reference proteome</keyword>
<reference evidence="1 2" key="1">
    <citation type="submission" date="2023-11" db="EMBL/GenBank/DDBJ databases">
        <title>Halocaridina rubra genome assembly.</title>
        <authorList>
            <person name="Smith C."/>
        </authorList>
    </citation>
    <scope>NUCLEOTIDE SEQUENCE [LARGE SCALE GENOMIC DNA]</scope>
    <source>
        <strain evidence="1">EP-1</strain>
        <tissue evidence="1">Whole</tissue>
    </source>
</reference>
<evidence type="ECO:0000313" key="1">
    <source>
        <dbReference type="EMBL" id="KAK7022053.1"/>
    </source>
</evidence>
<organism evidence="1 2">
    <name type="scientific">Halocaridina rubra</name>
    <name type="common">Hawaiian red shrimp</name>
    <dbReference type="NCBI Taxonomy" id="373956"/>
    <lineage>
        <taxon>Eukaryota</taxon>
        <taxon>Metazoa</taxon>
        <taxon>Ecdysozoa</taxon>
        <taxon>Arthropoda</taxon>
        <taxon>Crustacea</taxon>
        <taxon>Multicrustacea</taxon>
        <taxon>Malacostraca</taxon>
        <taxon>Eumalacostraca</taxon>
        <taxon>Eucarida</taxon>
        <taxon>Decapoda</taxon>
        <taxon>Pleocyemata</taxon>
        <taxon>Caridea</taxon>
        <taxon>Atyoidea</taxon>
        <taxon>Atyidae</taxon>
        <taxon>Halocaridina</taxon>
    </lineage>
</organism>
<dbReference type="AlphaFoldDB" id="A0AAN8ZW91"/>
<dbReference type="Proteomes" id="UP001381693">
    <property type="component" value="Unassembled WGS sequence"/>
</dbReference>
<proteinExistence type="predicted"/>